<dbReference type="Pfam" id="PF12937">
    <property type="entry name" value="F-box-like"/>
    <property type="match status" value="1"/>
</dbReference>
<protein>
    <recommendedName>
        <fullName evidence="1">F-box domain-containing protein</fullName>
    </recommendedName>
</protein>
<reference evidence="2 3" key="1">
    <citation type="submission" date="2024-02" db="EMBL/GenBank/DDBJ databases">
        <title>Discinaceae phylogenomics.</title>
        <authorList>
            <person name="Dirks A.C."/>
            <person name="James T.Y."/>
        </authorList>
    </citation>
    <scope>NUCLEOTIDE SEQUENCE [LARGE SCALE GENOMIC DNA]</scope>
    <source>
        <strain evidence="2 3">ACD0624</strain>
    </source>
</reference>
<dbReference type="PANTHER" id="PTHR16008:SF4">
    <property type="entry name" value="F-BOX ONLY PROTEIN 4"/>
    <property type="match status" value="1"/>
</dbReference>
<evidence type="ECO:0000313" key="2">
    <source>
        <dbReference type="EMBL" id="KAL0638433.1"/>
    </source>
</evidence>
<dbReference type="SMART" id="SM00256">
    <property type="entry name" value="FBOX"/>
    <property type="match status" value="1"/>
</dbReference>
<gene>
    <name evidence="2" type="ORF">Q9L58_002577</name>
</gene>
<dbReference type="InterPro" id="IPR039588">
    <property type="entry name" value="FBXO4"/>
</dbReference>
<keyword evidence="3" id="KW-1185">Reference proteome</keyword>
<evidence type="ECO:0000259" key="1">
    <source>
        <dbReference type="PROSITE" id="PS50181"/>
    </source>
</evidence>
<dbReference type="Gene3D" id="3.80.10.10">
    <property type="entry name" value="Ribonuclease Inhibitor"/>
    <property type="match status" value="1"/>
</dbReference>
<comment type="caution">
    <text evidence="2">The sequence shown here is derived from an EMBL/GenBank/DDBJ whole genome shotgun (WGS) entry which is preliminary data.</text>
</comment>
<dbReference type="InterPro" id="IPR032675">
    <property type="entry name" value="LRR_dom_sf"/>
</dbReference>
<dbReference type="InterPro" id="IPR036047">
    <property type="entry name" value="F-box-like_dom_sf"/>
</dbReference>
<dbReference type="SUPFAM" id="SSF81383">
    <property type="entry name" value="F-box domain"/>
    <property type="match status" value="1"/>
</dbReference>
<organism evidence="2 3">
    <name type="scientific">Discina gigas</name>
    <dbReference type="NCBI Taxonomy" id="1032678"/>
    <lineage>
        <taxon>Eukaryota</taxon>
        <taxon>Fungi</taxon>
        <taxon>Dikarya</taxon>
        <taxon>Ascomycota</taxon>
        <taxon>Pezizomycotina</taxon>
        <taxon>Pezizomycetes</taxon>
        <taxon>Pezizales</taxon>
        <taxon>Discinaceae</taxon>
        <taxon>Discina</taxon>
    </lineage>
</organism>
<accession>A0ABR3GRC7</accession>
<dbReference type="SUPFAM" id="SSF52047">
    <property type="entry name" value="RNI-like"/>
    <property type="match status" value="1"/>
</dbReference>
<sequence length="341" mass="37496">MIQARLNGLFNSSKVEMELPSTNMFANLPVEITLNIFSCLAQSDLARCAAVSREWYIISSDPTLWHHLELSNLRHTSLPSHALPPSLARRLGVCRSLTLDSTTHINPTDILRLLYHASYSPNLHSLTLTSLTNFRSVSSHLGHFFLTTKSRCLTHVDLSGTAIDTPVVQALMKTHRSTLLVLKLAFTEIGDGALRAVAAGERLRSISLAGCFGLSRGALRAWMGRRVPWSVRRVDLRWLVDVRVGWVADLLARNARQGGGKGSLETVDVSGCERLTLKEVQSLEERWRGVEVTNSAVLLVEGGIWGYRLTEHPTMPQPLSTIGDVAGITTVSSSQRVANVC</sequence>
<name>A0ABR3GRC7_9PEZI</name>
<dbReference type="PANTHER" id="PTHR16008">
    <property type="entry name" value="F-BOX ONLY PROTEIN 4"/>
    <property type="match status" value="1"/>
</dbReference>
<evidence type="ECO:0000313" key="3">
    <source>
        <dbReference type="Proteomes" id="UP001447188"/>
    </source>
</evidence>
<proteinExistence type="predicted"/>
<dbReference type="Proteomes" id="UP001447188">
    <property type="component" value="Unassembled WGS sequence"/>
</dbReference>
<dbReference type="EMBL" id="JBBBZM010000022">
    <property type="protein sequence ID" value="KAL0638433.1"/>
    <property type="molecule type" value="Genomic_DNA"/>
</dbReference>
<feature type="domain" description="F-box" evidence="1">
    <location>
        <begin position="22"/>
        <end position="68"/>
    </location>
</feature>
<dbReference type="PROSITE" id="PS50181">
    <property type="entry name" value="FBOX"/>
    <property type="match status" value="1"/>
</dbReference>
<dbReference type="InterPro" id="IPR001810">
    <property type="entry name" value="F-box_dom"/>
</dbReference>